<keyword evidence="1" id="KW-0732">Signal</keyword>
<protein>
    <submittedName>
        <fullName evidence="3">Uncharacterized protein</fullName>
    </submittedName>
</protein>
<keyword evidence="2" id="KW-1185">Reference proteome</keyword>
<dbReference type="AlphaFoldDB" id="A0A914YMU3"/>
<accession>A0A914YMU3</accession>
<evidence type="ECO:0000313" key="3">
    <source>
        <dbReference type="WBParaSite" id="PSU_v2.g18648.t1"/>
    </source>
</evidence>
<dbReference type="WBParaSite" id="PSU_v2.g18648.t1">
    <property type="protein sequence ID" value="PSU_v2.g18648.t1"/>
    <property type="gene ID" value="PSU_v2.g18648"/>
</dbReference>
<proteinExistence type="predicted"/>
<evidence type="ECO:0000313" key="2">
    <source>
        <dbReference type="Proteomes" id="UP000887577"/>
    </source>
</evidence>
<evidence type="ECO:0000256" key="1">
    <source>
        <dbReference type="SAM" id="SignalP"/>
    </source>
</evidence>
<sequence>MHLFLLNFILLGITSNQIKAEKKASFCSTTVACIEKIKRIVPETDRFWFGDQHKLHCESRLSPRLRVNNAINCINPPDLVNYNNFGSRLFRVKTFSSAYLQNLRIFPRILYKPLKGNYRACDHNFEVEPDVEEIDGHPEMEPVDPYFIRNPPDISWPELNNNDSLIVAMIDIGFGTIKFLSIDYPRDTKVIRKYQPVENFRRGMPTPMALLIFRPPPGMTYTAKNFKGHPDEPFDLPKFMMKHGLESGLIGLNWLMVGADAFAIERRRIRGFVDNCHSLIQTKLLKDQRWDFVDAFPLNELDSSVSVSFTQPEVKGEVCCSKIELMEDEIFADPLSDRQISSISTKSIPKLSSLRSIQNTDNYQRSLRHYIVSKEDRFTAVMFDPKRQYLYWLVTDIPSAALAAGDIIHDGLTVAKYMTTIPDKPNECQFVVLMLFRQPRSAAESDISEHYNNDHPLRSLFNIEKFKSFHRLSLSSISWFKVCYDIYEAAQQITHIEASNFTKISGDKEKPHQYARELSRFKEEKRIQMENICALLVRQTNLDCAKLSNASTISFSLFTLIFMYILS</sequence>
<name>A0A914YMU3_9BILA</name>
<reference evidence="3" key="1">
    <citation type="submission" date="2022-11" db="UniProtKB">
        <authorList>
            <consortium name="WormBaseParasite"/>
        </authorList>
    </citation>
    <scope>IDENTIFICATION</scope>
</reference>
<dbReference type="Gene3D" id="3.90.280.10">
    <property type="entry name" value="PEBP-like"/>
    <property type="match status" value="1"/>
</dbReference>
<feature type="chain" id="PRO_5036743096" evidence="1">
    <location>
        <begin position="21"/>
        <end position="567"/>
    </location>
</feature>
<organism evidence="2 3">
    <name type="scientific">Panagrolaimus superbus</name>
    <dbReference type="NCBI Taxonomy" id="310955"/>
    <lineage>
        <taxon>Eukaryota</taxon>
        <taxon>Metazoa</taxon>
        <taxon>Ecdysozoa</taxon>
        <taxon>Nematoda</taxon>
        <taxon>Chromadorea</taxon>
        <taxon>Rhabditida</taxon>
        <taxon>Tylenchina</taxon>
        <taxon>Panagrolaimomorpha</taxon>
        <taxon>Panagrolaimoidea</taxon>
        <taxon>Panagrolaimidae</taxon>
        <taxon>Panagrolaimus</taxon>
    </lineage>
</organism>
<dbReference type="Proteomes" id="UP000887577">
    <property type="component" value="Unplaced"/>
</dbReference>
<dbReference type="SUPFAM" id="SSF49777">
    <property type="entry name" value="PEBP-like"/>
    <property type="match status" value="1"/>
</dbReference>
<dbReference type="InterPro" id="IPR036610">
    <property type="entry name" value="PEBP-like_sf"/>
</dbReference>
<feature type="signal peptide" evidence="1">
    <location>
        <begin position="1"/>
        <end position="20"/>
    </location>
</feature>